<organism evidence="5 6">
    <name type="scientific">Bacteroides luti</name>
    <dbReference type="NCBI Taxonomy" id="1297750"/>
    <lineage>
        <taxon>Bacteria</taxon>
        <taxon>Pseudomonadati</taxon>
        <taxon>Bacteroidota</taxon>
        <taxon>Bacteroidia</taxon>
        <taxon>Bacteroidales</taxon>
        <taxon>Bacteroidaceae</taxon>
        <taxon>Bacteroides</taxon>
    </lineage>
</organism>
<proteinExistence type="predicted"/>
<dbReference type="GO" id="GO:0008168">
    <property type="term" value="F:methyltransferase activity"/>
    <property type="evidence" value="ECO:0007669"/>
    <property type="project" value="UniProtKB-UniRule"/>
</dbReference>
<dbReference type="GO" id="GO:0032259">
    <property type="term" value="P:methylation"/>
    <property type="evidence" value="ECO:0007669"/>
    <property type="project" value="UniProtKB-KW"/>
</dbReference>
<dbReference type="PROSITE" id="PS50970">
    <property type="entry name" value="HCY"/>
    <property type="match status" value="1"/>
</dbReference>
<dbReference type="Proteomes" id="UP000184509">
    <property type="component" value="Unassembled WGS sequence"/>
</dbReference>
<gene>
    <name evidence="5" type="ORF">SAMN05444405_12318</name>
</gene>
<evidence type="ECO:0000256" key="1">
    <source>
        <dbReference type="ARBA" id="ARBA00022603"/>
    </source>
</evidence>
<dbReference type="EMBL" id="FQTV01000023">
    <property type="protein sequence ID" value="SHG09362.1"/>
    <property type="molecule type" value="Genomic_DNA"/>
</dbReference>
<evidence type="ECO:0000313" key="5">
    <source>
        <dbReference type="EMBL" id="SHG09362.1"/>
    </source>
</evidence>
<keyword evidence="2 3" id="KW-0808">Transferase</keyword>
<sequence>MHRMENISFETTFHKSPIILTEGAIVERLRREYNIPLDEHIVHAGLIYNDTYREVLADIYKQYLDIAEAFQLPIMLMTPTRRVNKERVLRSAFSDKDIIADNVTFLSELKSGYTTSVYVGGLVGCRGDAYAPSESLSIDEAIEFHLPHLEAFKKAGADYLFAGIMPALPEAIGMAKAMETTELPYIISFMIRKNGTLLDGTSIHKAIEVIDASTKMHPLCYTVNCVHPDNLHQALSVADNNTPLVRSRFMGIQANASSLSPEELNECNCLKSSSDIELANSMFALHKDFPLKIVGGCCGTDKTHLKRFAEMFTMK</sequence>
<feature type="domain" description="Hcy-binding" evidence="4">
    <location>
        <begin position="7"/>
        <end position="312"/>
    </location>
</feature>
<feature type="binding site" evidence="3">
    <location>
        <position position="298"/>
    </location>
    <ligand>
        <name>Zn(2+)</name>
        <dbReference type="ChEBI" id="CHEBI:29105"/>
    </ligand>
</feature>
<dbReference type="SUPFAM" id="SSF82282">
    <property type="entry name" value="Homocysteine S-methyltransferase"/>
    <property type="match status" value="1"/>
</dbReference>
<evidence type="ECO:0000313" key="6">
    <source>
        <dbReference type="Proteomes" id="UP000184509"/>
    </source>
</evidence>
<dbReference type="InterPro" id="IPR036589">
    <property type="entry name" value="HCY_dom_sf"/>
</dbReference>
<comment type="cofactor">
    <cofactor evidence="3">
        <name>Zn(2+)</name>
        <dbReference type="ChEBI" id="CHEBI:29105"/>
    </cofactor>
</comment>
<feature type="binding site" evidence="3">
    <location>
        <position position="225"/>
    </location>
    <ligand>
        <name>Zn(2+)</name>
        <dbReference type="ChEBI" id="CHEBI:29105"/>
    </ligand>
</feature>
<accession>A0A1M5H0W9</accession>
<reference evidence="5 6" key="1">
    <citation type="submission" date="2016-11" db="EMBL/GenBank/DDBJ databases">
        <authorList>
            <person name="Jaros S."/>
            <person name="Januszkiewicz K."/>
            <person name="Wedrychowicz H."/>
        </authorList>
    </citation>
    <scope>NUCLEOTIDE SEQUENCE [LARGE SCALE GENOMIC DNA]</scope>
    <source>
        <strain evidence="5 6">DSM 26991</strain>
    </source>
</reference>
<name>A0A1M5H0W9_9BACE</name>
<evidence type="ECO:0000259" key="4">
    <source>
        <dbReference type="PROSITE" id="PS50970"/>
    </source>
</evidence>
<keyword evidence="1 3" id="KW-0489">Methyltransferase</keyword>
<dbReference type="PANTHER" id="PTHR11103:SF18">
    <property type="entry name" value="SLR1189 PROTEIN"/>
    <property type="match status" value="1"/>
</dbReference>
<evidence type="ECO:0000256" key="2">
    <source>
        <dbReference type="ARBA" id="ARBA00022679"/>
    </source>
</evidence>
<feature type="binding site" evidence="3">
    <location>
        <position position="297"/>
    </location>
    <ligand>
        <name>Zn(2+)</name>
        <dbReference type="ChEBI" id="CHEBI:29105"/>
    </ligand>
</feature>
<dbReference type="Gene3D" id="3.20.20.330">
    <property type="entry name" value="Homocysteine-binding-like domain"/>
    <property type="match status" value="1"/>
</dbReference>
<dbReference type="PANTHER" id="PTHR11103">
    <property type="entry name" value="SLR1189 PROTEIN"/>
    <property type="match status" value="1"/>
</dbReference>
<keyword evidence="3" id="KW-0862">Zinc</keyword>
<protein>
    <submittedName>
        <fullName evidence="5">Homocysteine S-methyltransferase</fullName>
    </submittedName>
</protein>
<keyword evidence="6" id="KW-1185">Reference proteome</keyword>
<dbReference type="GO" id="GO:0046872">
    <property type="term" value="F:metal ion binding"/>
    <property type="evidence" value="ECO:0007669"/>
    <property type="project" value="UniProtKB-KW"/>
</dbReference>
<dbReference type="InterPro" id="IPR003726">
    <property type="entry name" value="HCY_dom"/>
</dbReference>
<dbReference type="STRING" id="1297750.SAMN05444405_12318"/>
<evidence type="ECO:0000256" key="3">
    <source>
        <dbReference type="PROSITE-ProRule" id="PRU00333"/>
    </source>
</evidence>
<dbReference type="Pfam" id="PF02574">
    <property type="entry name" value="S-methyl_trans"/>
    <property type="match status" value="1"/>
</dbReference>
<dbReference type="AlphaFoldDB" id="A0A1M5H0W9"/>
<keyword evidence="3" id="KW-0479">Metal-binding</keyword>